<dbReference type="EMBL" id="MLJW01000521">
    <property type="protein sequence ID" value="OIQ85793.1"/>
    <property type="molecule type" value="Genomic_DNA"/>
</dbReference>
<dbReference type="InterPro" id="IPR003122">
    <property type="entry name" value="Tar_rcpt_lig-bd"/>
</dbReference>
<gene>
    <name evidence="7" type="ORF">GALL_323740</name>
</gene>
<protein>
    <submittedName>
        <fullName evidence="7">Four helix bundle sensory module for signal transduction</fullName>
    </submittedName>
</protein>
<evidence type="ECO:0000256" key="1">
    <source>
        <dbReference type="ARBA" id="ARBA00004236"/>
    </source>
</evidence>
<organism evidence="7">
    <name type="scientific">mine drainage metagenome</name>
    <dbReference type="NCBI Taxonomy" id="410659"/>
    <lineage>
        <taxon>unclassified sequences</taxon>
        <taxon>metagenomes</taxon>
        <taxon>ecological metagenomes</taxon>
    </lineage>
</organism>
<evidence type="ECO:0000256" key="2">
    <source>
        <dbReference type="ARBA" id="ARBA00022475"/>
    </source>
</evidence>
<name>A0A1J5QQ84_9ZZZZ</name>
<comment type="subcellular location">
    <subcellularLocation>
        <location evidence="1">Cell membrane</location>
    </subcellularLocation>
</comment>
<evidence type="ECO:0000259" key="6">
    <source>
        <dbReference type="Pfam" id="PF02203"/>
    </source>
</evidence>
<dbReference type="AlphaFoldDB" id="A0A1J5QQ84"/>
<evidence type="ECO:0000256" key="5">
    <source>
        <dbReference type="ARBA" id="ARBA00023136"/>
    </source>
</evidence>
<dbReference type="GO" id="GO:0005886">
    <property type="term" value="C:plasma membrane"/>
    <property type="evidence" value="ECO:0007669"/>
    <property type="project" value="UniProtKB-SubCell"/>
</dbReference>
<evidence type="ECO:0000256" key="4">
    <source>
        <dbReference type="ARBA" id="ARBA00022989"/>
    </source>
</evidence>
<evidence type="ECO:0000256" key="3">
    <source>
        <dbReference type="ARBA" id="ARBA00022692"/>
    </source>
</evidence>
<comment type="caution">
    <text evidence="7">The sequence shown here is derived from an EMBL/GenBank/DDBJ whole genome shotgun (WGS) entry which is preliminary data.</text>
</comment>
<dbReference type="Pfam" id="PF02203">
    <property type="entry name" value="TarH"/>
    <property type="match status" value="1"/>
</dbReference>
<keyword evidence="4" id="KW-1133">Transmembrane helix</keyword>
<accession>A0A1J5QQ84</accession>
<keyword evidence="3" id="KW-0812">Transmembrane</keyword>
<feature type="domain" description="Chemotaxis methyl-accepting receptor Tar-related ligand-binding" evidence="6">
    <location>
        <begin position="1"/>
        <end position="91"/>
    </location>
</feature>
<dbReference type="GO" id="GO:0007165">
    <property type="term" value="P:signal transduction"/>
    <property type="evidence" value="ECO:0007669"/>
    <property type="project" value="InterPro"/>
</dbReference>
<proteinExistence type="predicted"/>
<dbReference type="GO" id="GO:0006935">
    <property type="term" value="P:chemotaxis"/>
    <property type="evidence" value="ECO:0007669"/>
    <property type="project" value="InterPro"/>
</dbReference>
<evidence type="ECO:0000313" key="7">
    <source>
        <dbReference type="EMBL" id="OIQ85793.1"/>
    </source>
</evidence>
<reference evidence="7" key="1">
    <citation type="submission" date="2016-10" db="EMBL/GenBank/DDBJ databases">
        <title>Sequence of Gallionella enrichment culture.</title>
        <authorList>
            <person name="Poehlein A."/>
            <person name="Muehling M."/>
            <person name="Daniel R."/>
        </authorList>
    </citation>
    <scope>NUCLEOTIDE SEQUENCE</scope>
</reference>
<sequence>MFGNLRIGLRLTLGFGIVLALLLLVLGLGARGMWTIQSGLDTIVGEHDVQQNLAHDLLETQQDKSVIVRNIALMTDDVAQTTQQQHLEAVNARFKSDIAKLLTMHLPAQGAAPS</sequence>
<keyword evidence="2" id="KW-1003">Cell membrane</keyword>
<keyword evidence="5" id="KW-0472">Membrane</keyword>